<sequence>MMLFTLLLALFPLLLDQMATAVPVAGVDVLPISHLFPIANGRELSGVVYSDDPVHQCQNTTNVWSGHGILSARPLAIASCYMYPVPDYQSLDEDGKRPIFLRYGINKDPRSFLRSRKHTLAWALPADLETGNASLWSCGSKAPGAAFLEINAALAVI</sequence>
<proteinExistence type="predicted"/>
<dbReference type="Proteomes" id="UP000800036">
    <property type="component" value="Unassembled WGS sequence"/>
</dbReference>
<evidence type="ECO:0000313" key="3">
    <source>
        <dbReference type="Proteomes" id="UP000800036"/>
    </source>
</evidence>
<dbReference type="EMBL" id="ML976658">
    <property type="protein sequence ID" value="KAF1979342.1"/>
    <property type="molecule type" value="Genomic_DNA"/>
</dbReference>
<evidence type="ECO:0000256" key="1">
    <source>
        <dbReference type="SAM" id="SignalP"/>
    </source>
</evidence>
<accession>A0A6A5VUF2</accession>
<organism evidence="2 3">
    <name type="scientific">Bimuria novae-zelandiae CBS 107.79</name>
    <dbReference type="NCBI Taxonomy" id="1447943"/>
    <lineage>
        <taxon>Eukaryota</taxon>
        <taxon>Fungi</taxon>
        <taxon>Dikarya</taxon>
        <taxon>Ascomycota</taxon>
        <taxon>Pezizomycotina</taxon>
        <taxon>Dothideomycetes</taxon>
        <taxon>Pleosporomycetidae</taxon>
        <taxon>Pleosporales</taxon>
        <taxon>Massarineae</taxon>
        <taxon>Didymosphaeriaceae</taxon>
        <taxon>Bimuria</taxon>
    </lineage>
</organism>
<evidence type="ECO:0000313" key="2">
    <source>
        <dbReference type="EMBL" id="KAF1979342.1"/>
    </source>
</evidence>
<feature type="signal peptide" evidence="1">
    <location>
        <begin position="1"/>
        <end position="21"/>
    </location>
</feature>
<keyword evidence="3" id="KW-1185">Reference proteome</keyword>
<keyword evidence="1" id="KW-0732">Signal</keyword>
<protein>
    <submittedName>
        <fullName evidence="2">Uncharacterized protein</fullName>
    </submittedName>
</protein>
<reference evidence="2" key="1">
    <citation type="journal article" date="2020" name="Stud. Mycol.">
        <title>101 Dothideomycetes genomes: a test case for predicting lifestyles and emergence of pathogens.</title>
        <authorList>
            <person name="Haridas S."/>
            <person name="Albert R."/>
            <person name="Binder M."/>
            <person name="Bloem J."/>
            <person name="Labutti K."/>
            <person name="Salamov A."/>
            <person name="Andreopoulos B."/>
            <person name="Baker S."/>
            <person name="Barry K."/>
            <person name="Bills G."/>
            <person name="Bluhm B."/>
            <person name="Cannon C."/>
            <person name="Castanera R."/>
            <person name="Culley D."/>
            <person name="Daum C."/>
            <person name="Ezra D."/>
            <person name="Gonzalez J."/>
            <person name="Henrissat B."/>
            <person name="Kuo A."/>
            <person name="Liang C."/>
            <person name="Lipzen A."/>
            <person name="Lutzoni F."/>
            <person name="Magnuson J."/>
            <person name="Mondo S."/>
            <person name="Nolan M."/>
            <person name="Ohm R."/>
            <person name="Pangilinan J."/>
            <person name="Park H.-J."/>
            <person name="Ramirez L."/>
            <person name="Alfaro M."/>
            <person name="Sun H."/>
            <person name="Tritt A."/>
            <person name="Yoshinaga Y."/>
            <person name="Zwiers L.-H."/>
            <person name="Turgeon B."/>
            <person name="Goodwin S."/>
            <person name="Spatafora J."/>
            <person name="Crous P."/>
            <person name="Grigoriev I."/>
        </authorList>
    </citation>
    <scope>NUCLEOTIDE SEQUENCE</scope>
    <source>
        <strain evidence="2">CBS 107.79</strain>
    </source>
</reference>
<feature type="chain" id="PRO_5025412743" evidence="1">
    <location>
        <begin position="22"/>
        <end position="157"/>
    </location>
</feature>
<gene>
    <name evidence="2" type="ORF">BU23DRAFT_563537</name>
</gene>
<name>A0A6A5VUF2_9PLEO</name>
<dbReference type="AlphaFoldDB" id="A0A6A5VUF2"/>